<dbReference type="NCBIfam" id="TIGR04183">
    <property type="entry name" value="Por_Secre_tail"/>
    <property type="match status" value="1"/>
</dbReference>
<dbReference type="Pfam" id="PF19081">
    <property type="entry name" value="Ig_7"/>
    <property type="match status" value="4"/>
</dbReference>
<evidence type="ECO:0000313" key="2">
    <source>
        <dbReference type="EMBL" id="ARS34170.1"/>
    </source>
</evidence>
<keyword evidence="3" id="KW-1185">Reference proteome</keyword>
<dbReference type="SUPFAM" id="SSF81296">
    <property type="entry name" value="E set domains"/>
    <property type="match status" value="1"/>
</dbReference>
<feature type="domain" description="PKD/Chitinase" evidence="1">
    <location>
        <begin position="1667"/>
        <end position="1751"/>
    </location>
</feature>
<evidence type="ECO:0000313" key="3">
    <source>
        <dbReference type="Proteomes" id="UP000266292"/>
    </source>
</evidence>
<dbReference type="SMART" id="SM00089">
    <property type="entry name" value="PKD"/>
    <property type="match status" value="3"/>
</dbReference>
<dbReference type="Gene3D" id="2.60.40.10">
    <property type="entry name" value="Immunoglobulins"/>
    <property type="match status" value="7"/>
</dbReference>
<dbReference type="InterPro" id="IPR044023">
    <property type="entry name" value="Ig_7"/>
</dbReference>
<proteinExistence type="predicted"/>
<sequence>MKGNIWCGNSKKRTTEPGGSLLPCCKAFNAFVLRDDKIVKPRPLETALNPPLIHVFMKRSFTHLIAQAINARPGVTFTAVWLLLLLFQMMGQTAWAQTISSISPSCATVPAGQSLVLTITGTDFRTGGGNNAAVVEVNSSSAYITPSNRSSESITVTIPAERVTTPSITIIVVQGSGGNFQASNPFTVNVSRPAGAAGVISGLQSVCAGSQAVYSVGAIPNATTYQWTLPTGATIVGNSTGSQVTVNFTGATSGNISVAGVNRCGVAGVASTLPVTVNPLPAAPVAEDVARCGPGEITLRVANITAGVTYRWYNGSGVLVGEGSLFRTPYLEASTTYYLAAVGQGGCESAARIPVAATIRPLPVASITADTPQCDNPSGPNVFGITGNAENGTHVWQIISVSDGTSATIADANTLTPTVSVTEPGTVRLRLTVTSEANGCLPAVAEINLVVEPIPAPLAAEDVQGGERCGPGSVVLTVLNPGTGFTYRWYASATGGQPLGEGTTFETESLATSDTYYVAVVNGAGCESDPRTPVSASVTPLPIAAIATETPQCENTDGATVFELTGTVTSGDYVWEIVEGESIATIANILSTTPTVSVSQPGTVRVRLTVTSDNGCGTDVAEVELVVNPVPEALVASDVPGVERCGPGSVTLTATGAPANGTYRWYTAPTGGDLAFTGAVFTTPSLESSKTYYVAAVGEEGCESDARLPVTAGIIRLPVAMIEAETPQCDNPSGNNVFALTGRPDNFTTYTWEIVSGSEIATITGATSLTPQVTVSGTGTVRIRFTVANGNNSCPAAVEELDLVVNPLPAALAQGDVTGAERCGPGSVTLRASGAPAGGSYRWYASATGGQILGEGAAFTTTVSQTTDFYVAALSSAGCESTGRVAVRATVNEVPIVNAGADQVACSGGASTSFTLNGSASLGTVEWSVISGTADIADNEALSTTVNVTSASAILRLTATSAGCTTTDDVVLRVNPLPTADAGPAQAKCATPGGTSFTLAGTVTDGDGVWSVLGSTGSASASIENASSLTSAVTVTGTGTVTLQLTANSNTIPPCGSATSTVTLTVNPLPVANAGGNRTVCSGEEVTLGVAPVTGYTYQWSPATGLSAANVAQPTVRITNTDPANISRTYTVTVTANGCSSTSAATITVRPALGGNTISAAQTICEGTAPNTLTGSTPTGGGGVGTYTYTWESSTTSATAGFNAAPGNNTGQNYSPGTLRDRTWFRRVVRSSACAGTTVSISTPVEISVTPTTTYTLVLTASPFPVCPGVNTTYTATVLANVESVNYPANPRYEQITWVGGTDVSDQFVFDWWKNDVNDRANGQVVREISLSGLSSTDYYTVRATPKSGASLSCPSFANRPDLVPANPGSAVLFSNRIYLGRSDNYGVSISRLPTGSICPGTPVEFTATPNAEYVNLTMEWVVTNSAGTVIQTTPFSASRTFTSSTLNNGDVVSLNFTSAENRCQPAASSNTLTMVVVTPQTLTGGGAFCAGSAGVPVGIGSSQEGVNYQLIRTVNGNAQLVATRAGTGGAISFGNQATAGSYTVQPVSANGACPPAYGPVNVFVTPLPTAFAVTGGGEACANGGGVPVGLASSETGVNYQLRRTVNGSTTNLATVAGTGNPISFGNQTVTGAYSVVATSAVSSTTAACSQSMTGSANVVINPLPIVALEDASACRGTRATVSANVTSGTGGYTYSWSVPAAWQGPVPTTPSFETTVPGTYTLTVTDAENCASATASSTVSFTTPVMLTEPVLGVYLIENNTQWRVEASEEDPIPEGAFGEDPVFVWYRRIAPADDWGMPVQSGTSNEYIEAAPGENVQIKAEVFNGATCRLYALTNIGVVPLPVELIYFKTLKQGNEVLLEWATASEENNAGFEVQVSEDGFNFRKLAFVETKNGNAIVKQVYRYADKSDGKYGTRYYRLKQLDLNGNFEYFGPSVVTFGDVASQVKAFPNPFNTELTLDIAAEQDGEVQVTVANAAGRQVLQRSLTVEKGFNTKKLEISPDLPHGVYFVRVYLEGRMYNLKLLKQ</sequence>
<organism evidence="2 3">
    <name type="scientific">Pontibacter actiniarum</name>
    <dbReference type="NCBI Taxonomy" id="323450"/>
    <lineage>
        <taxon>Bacteria</taxon>
        <taxon>Pseudomonadati</taxon>
        <taxon>Bacteroidota</taxon>
        <taxon>Cytophagia</taxon>
        <taxon>Cytophagales</taxon>
        <taxon>Hymenobacteraceae</taxon>
        <taxon>Pontibacter</taxon>
    </lineage>
</organism>
<gene>
    <name evidence="2" type="ORF">CA264_01210</name>
</gene>
<evidence type="ECO:0000259" key="1">
    <source>
        <dbReference type="SMART" id="SM00089"/>
    </source>
</evidence>
<dbReference type="KEGG" id="pact:CA264_01210"/>
<accession>A0A1X9YMS3</accession>
<reference evidence="3" key="1">
    <citation type="submission" date="2017-05" db="EMBL/GenBank/DDBJ databases">
        <authorList>
            <person name="Ray J."/>
            <person name="Price M."/>
            <person name="Deutschbauer A."/>
        </authorList>
    </citation>
    <scope>NUCLEOTIDE SEQUENCE [LARGE SCALE GENOMIC DNA]</scope>
    <source>
        <strain evidence="3">DSM 19842</strain>
    </source>
</reference>
<dbReference type="Proteomes" id="UP000266292">
    <property type="component" value="Chromosome"/>
</dbReference>
<dbReference type="InterPro" id="IPR013783">
    <property type="entry name" value="Ig-like_fold"/>
</dbReference>
<dbReference type="InterPro" id="IPR022409">
    <property type="entry name" value="PKD/Chitinase_dom"/>
</dbReference>
<dbReference type="InterPro" id="IPR035986">
    <property type="entry name" value="PKD_dom_sf"/>
</dbReference>
<dbReference type="EMBL" id="CP021235">
    <property type="protein sequence ID" value="ARS34170.1"/>
    <property type="molecule type" value="Genomic_DNA"/>
</dbReference>
<dbReference type="STRING" id="709015.GCA_000472485_00242"/>
<dbReference type="SUPFAM" id="SSF49299">
    <property type="entry name" value="PKD domain"/>
    <property type="match status" value="1"/>
</dbReference>
<dbReference type="InterPro" id="IPR045829">
    <property type="entry name" value="PKD_6"/>
</dbReference>
<dbReference type="InterPro" id="IPR014756">
    <property type="entry name" value="Ig_E-set"/>
</dbReference>
<dbReference type="Pfam" id="PF19408">
    <property type="entry name" value="PKD_6"/>
    <property type="match status" value="1"/>
</dbReference>
<dbReference type="InterPro" id="IPR026444">
    <property type="entry name" value="Secre_tail"/>
</dbReference>
<name>A0A1X9YMS3_9BACT</name>
<protein>
    <recommendedName>
        <fullName evidence="1">PKD/Chitinase domain-containing protein</fullName>
    </recommendedName>
</protein>
<dbReference type="Pfam" id="PF18962">
    <property type="entry name" value="Por_Secre_tail"/>
    <property type="match status" value="1"/>
</dbReference>
<dbReference type="OrthoDB" id="842906at2"/>
<feature type="domain" description="PKD/Chitinase" evidence="1">
    <location>
        <begin position="546"/>
        <end position="630"/>
    </location>
</feature>
<feature type="domain" description="PKD/Chitinase" evidence="1">
    <location>
        <begin position="364"/>
        <end position="454"/>
    </location>
</feature>